<reference evidence="2" key="1">
    <citation type="submission" date="2020-06" db="EMBL/GenBank/DDBJ databases">
        <authorList>
            <person name="Li T."/>
            <person name="Hu X."/>
            <person name="Zhang T."/>
            <person name="Song X."/>
            <person name="Zhang H."/>
            <person name="Dai N."/>
            <person name="Sheng W."/>
            <person name="Hou X."/>
            <person name="Wei L."/>
        </authorList>
    </citation>
    <scope>NUCLEOTIDE SEQUENCE</scope>
    <source>
        <strain evidence="2">3651</strain>
        <tissue evidence="2">Leaf</tissue>
    </source>
</reference>
<feature type="compositionally biased region" description="Polar residues" evidence="1">
    <location>
        <begin position="115"/>
        <end position="125"/>
    </location>
</feature>
<evidence type="ECO:0000313" key="2">
    <source>
        <dbReference type="EMBL" id="KAK4429775.1"/>
    </source>
</evidence>
<dbReference type="EMBL" id="JACGWO010000004">
    <property type="protein sequence ID" value="KAK4429775.1"/>
    <property type="molecule type" value="Genomic_DNA"/>
</dbReference>
<organism evidence="2 3">
    <name type="scientific">Sesamum alatum</name>
    <dbReference type="NCBI Taxonomy" id="300844"/>
    <lineage>
        <taxon>Eukaryota</taxon>
        <taxon>Viridiplantae</taxon>
        <taxon>Streptophyta</taxon>
        <taxon>Embryophyta</taxon>
        <taxon>Tracheophyta</taxon>
        <taxon>Spermatophyta</taxon>
        <taxon>Magnoliopsida</taxon>
        <taxon>eudicotyledons</taxon>
        <taxon>Gunneridae</taxon>
        <taxon>Pentapetalae</taxon>
        <taxon>asterids</taxon>
        <taxon>lamiids</taxon>
        <taxon>Lamiales</taxon>
        <taxon>Pedaliaceae</taxon>
        <taxon>Sesamum</taxon>
    </lineage>
</organism>
<accession>A0AAE1YGC4</accession>
<name>A0AAE1YGC4_9LAMI</name>
<dbReference type="Proteomes" id="UP001293254">
    <property type="component" value="Unassembled WGS sequence"/>
</dbReference>
<feature type="region of interest" description="Disordered" evidence="1">
    <location>
        <begin position="113"/>
        <end position="133"/>
    </location>
</feature>
<sequence length="160" mass="18973">MERKRNVKNHDSHVQQQRHRALDAYELYELEHMPRTLQMKVPSIDCGKPSREDDTFKPLYYETGRMVQNTWSQVKDGYHVHQRHRPRDAYELYELEHMPRTLNLHVKVSSKETGRTVQNSWSQTKDGGGGSYKGNIDADAETFIRLRHEKFELIWMSMNG</sequence>
<reference evidence="2" key="2">
    <citation type="journal article" date="2024" name="Plant">
        <title>Genomic evolution and insights into agronomic trait innovations of Sesamum species.</title>
        <authorList>
            <person name="Miao H."/>
            <person name="Wang L."/>
            <person name="Qu L."/>
            <person name="Liu H."/>
            <person name="Sun Y."/>
            <person name="Le M."/>
            <person name="Wang Q."/>
            <person name="Wei S."/>
            <person name="Zheng Y."/>
            <person name="Lin W."/>
            <person name="Duan Y."/>
            <person name="Cao H."/>
            <person name="Xiong S."/>
            <person name="Wang X."/>
            <person name="Wei L."/>
            <person name="Li C."/>
            <person name="Ma Q."/>
            <person name="Ju M."/>
            <person name="Zhao R."/>
            <person name="Li G."/>
            <person name="Mu C."/>
            <person name="Tian Q."/>
            <person name="Mei H."/>
            <person name="Zhang T."/>
            <person name="Gao T."/>
            <person name="Zhang H."/>
        </authorList>
    </citation>
    <scope>NUCLEOTIDE SEQUENCE</scope>
    <source>
        <strain evidence="2">3651</strain>
    </source>
</reference>
<proteinExistence type="predicted"/>
<protein>
    <submittedName>
        <fullName evidence="2">Uncharacterized protein</fullName>
    </submittedName>
</protein>
<evidence type="ECO:0000256" key="1">
    <source>
        <dbReference type="SAM" id="MobiDB-lite"/>
    </source>
</evidence>
<keyword evidence="3" id="KW-1185">Reference proteome</keyword>
<dbReference type="AlphaFoldDB" id="A0AAE1YGC4"/>
<comment type="caution">
    <text evidence="2">The sequence shown here is derived from an EMBL/GenBank/DDBJ whole genome shotgun (WGS) entry which is preliminary data.</text>
</comment>
<evidence type="ECO:0000313" key="3">
    <source>
        <dbReference type="Proteomes" id="UP001293254"/>
    </source>
</evidence>
<gene>
    <name evidence="2" type="ORF">Salat_1278100</name>
</gene>